<dbReference type="STRING" id="1802164.A3H51_00435"/>
<evidence type="ECO:0000313" key="1">
    <source>
        <dbReference type="EMBL" id="OGZ63091.1"/>
    </source>
</evidence>
<protein>
    <submittedName>
        <fullName evidence="1">Uncharacterized protein</fullName>
    </submittedName>
</protein>
<name>A0A1G2HLK3_9BACT</name>
<dbReference type="AlphaFoldDB" id="A0A1G2HLK3"/>
<reference evidence="1 2" key="1">
    <citation type="journal article" date="2016" name="Nat. Commun.">
        <title>Thousands of microbial genomes shed light on interconnected biogeochemical processes in an aquifer system.</title>
        <authorList>
            <person name="Anantharaman K."/>
            <person name="Brown C.T."/>
            <person name="Hug L.A."/>
            <person name="Sharon I."/>
            <person name="Castelle C.J."/>
            <person name="Probst A.J."/>
            <person name="Thomas B.C."/>
            <person name="Singh A."/>
            <person name="Wilkins M.J."/>
            <person name="Karaoz U."/>
            <person name="Brodie E.L."/>
            <person name="Williams K.H."/>
            <person name="Hubbard S.S."/>
            <person name="Banfield J.F."/>
        </authorList>
    </citation>
    <scope>NUCLEOTIDE SEQUENCE [LARGE SCALE GENOMIC DNA]</scope>
</reference>
<proteinExistence type="predicted"/>
<organism evidence="1 2">
    <name type="scientific">Candidatus Spechtbacteria bacterium RIFCSPLOWO2_02_FULL_38_8</name>
    <dbReference type="NCBI Taxonomy" id="1802164"/>
    <lineage>
        <taxon>Bacteria</taxon>
        <taxon>Candidatus Spechtiibacteriota</taxon>
    </lineage>
</organism>
<gene>
    <name evidence="1" type="ORF">A3H51_00435</name>
</gene>
<evidence type="ECO:0000313" key="2">
    <source>
        <dbReference type="Proteomes" id="UP000178509"/>
    </source>
</evidence>
<accession>A0A1G2HLK3</accession>
<sequence>MPRIASEKEACFFFQATQASNIVLMTKILMTKMVYNFENYDLEFAAQRGLSASARFFSVSNFDIRISNLFCER</sequence>
<dbReference type="Proteomes" id="UP000178509">
    <property type="component" value="Unassembled WGS sequence"/>
</dbReference>
<comment type="caution">
    <text evidence="1">The sequence shown here is derived from an EMBL/GenBank/DDBJ whole genome shotgun (WGS) entry which is preliminary data.</text>
</comment>
<dbReference type="EMBL" id="MHOJ01000002">
    <property type="protein sequence ID" value="OGZ63091.1"/>
    <property type="molecule type" value="Genomic_DNA"/>
</dbReference>